<gene>
    <name evidence="2" type="ORF">PRZ03_13665</name>
</gene>
<evidence type="ECO:0000256" key="1">
    <source>
        <dbReference type="SAM" id="MobiDB-lite"/>
    </source>
</evidence>
<evidence type="ECO:0000313" key="2">
    <source>
        <dbReference type="EMBL" id="MDC8772626.1"/>
    </source>
</evidence>
<comment type="caution">
    <text evidence="2">The sequence shown here is derived from an EMBL/GenBank/DDBJ whole genome shotgun (WGS) entry which is preliminary data.</text>
</comment>
<reference evidence="2 3" key="1">
    <citation type="submission" date="2022-10" db="EMBL/GenBank/DDBJ databases">
        <title>Paucibacter sp. hw1 Genome sequencing.</title>
        <authorList>
            <person name="Park S."/>
        </authorList>
    </citation>
    <scope>NUCLEOTIDE SEQUENCE [LARGE SCALE GENOMIC DNA]</scope>
    <source>
        <strain evidence="3">hw1</strain>
    </source>
</reference>
<dbReference type="RefSeq" id="WP_273600820.1">
    <property type="nucleotide sequence ID" value="NZ_JAQQXT010000008.1"/>
</dbReference>
<organism evidence="2 3">
    <name type="scientific">Roseateles albus</name>
    <dbReference type="NCBI Taxonomy" id="2987525"/>
    <lineage>
        <taxon>Bacteria</taxon>
        <taxon>Pseudomonadati</taxon>
        <taxon>Pseudomonadota</taxon>
        <taxon>Betaproteobacteria</taxon>
        <taxon>Burkholderiales</taxon>
        <taxon>Sphaerotilaceae</taxon>
        <taxon>Roseateles</taxon>
    </lineage>
</organism>
<keyword evidence="3" id="KW-1185">Reference proteome</keyword>
<feature type="region of interest" description="Disordered" evidence="1">
    <location>
        <begin position="1"/>
        <end position="39"/>
    </location>
</feature>
<dbReference type="EMBL" id="JAQQXT010000008">
    <property type="protein sequence ID" value="MDC8772626.1"/>
    <property type="molecule type" value="Genomic_DNA"/>
</dbReference>
<accession>A0ABT5KFD0</accession>
<protein>
    <submittedName>
        <fullName evidence="2">Uncharacterized protein</fullName>
    </submittedName>
</protein>
<name>A0ABT5KFD0_9BURK</name>
<dbReference type="Proteomes" id="UP001221189">
    <property type="component" value="Unassembled WGS sequence"/>
</dbReference>
<sequence>MQDEAPCPAATLGGDEGSPADQAADHSAQTQDKEKNCPSSVKLKEHALGGLVSRGFVVGSVGR</sequence>
<proteinExistence type="predicted"/>
<evidence type="ECO:0000313" key="3">
    <source>
        <dbReference type="Proteomes" id="UP001221189"/>
    </source>
</evidence>